<dbReference type="AlphaFoldDB" id="A0AAP0E4B9"/>
<dbReference type="FunFam" id="3.40.30.10:FF:000032">
    <property type="entry name" value="Protein disulfide-isomerase A6 homolog"/>
    <property type="match status" value="1"/>
</dbReference>
<dbReference type="InterPro" id="IPR011679">
    <property type="entry name" value="ERp29_C"/>
</dbReference>
<gene>
    <name evidence="11" type="ORF">Syun_028723</name>
</gene>
<name>A0AAP0E4B9_9MAGN</name>
<evidence type="ECO:0000256" key="8">
    <source>
        <dbReference type="ARBA" id="ARBA00023284"/>
    </source>
</evidence>
<reference evidence="11 12" key="1">
    <citation type="submission" date="2024-01" db="EMBL/GenBank/DDBJ databases">
        <title>Genome assemblies of Stephania.</title>
        <authorList>
            <person name="Yang L."/>
        </authorList>
    </citation>
    <scope>NUCLEOTIDE SEQUENCE [LARGE SCALE GENOMIC DNA]</scope>
    <source>
        <strain evidence="11">YNDBR</strain>
        <tissue evidence="11">Leaf</tissue>
    </source>
</reference>
<dbReference type="GO" id="GO:0005783">
    <property type="term" value="C:endoplasmic reticulum"/>
    <property type="evidence" value="ECO:0007669"/>
    <property type="project" value="InterPro"/>
</dbReference>
<dbReference type="InterPro" id="IPR013766">
    <property type="entry name" value="Thioredoxin_domain"/>
</dbReference>
<dbReference type="InterPro" id="IPR036356">
    <property type="entry name" value="ERp29_C_sf"/>
</dbReference>
<evidence type="ECO:0000256" key="1">
    <source>
        <dbReference type="ARBA" id="ARBA00001182"/>
    </source>
</evidence>
<dbReference type="InterPro" id="IPR005788">
    <property type="entry name" value="PDI_thioredoxin-like_dom"/>
</dbReference>
<dbReference type="EC" id="5.3.4.1" evidence="3"/>
<keyword evidence="7" id="KW-0413">Isomerase</keyword>
<dbReference type="Gene3D" id="3.40.30.10">
    <property type="entry name" value="Glutaredoxin"/>
    <property type="match status" value="2"/>
</dbReference>
<dbReference type="PROSITE" id="PS51352">
    <property type="entry name" value="THIOREDOXIN_2"/>
    <property type="match status" value="2"/>
</dbReference>
<evidence type="ECO:0000313" key="11">
    <source>
        <dbReference type="EMBL" id="KAK9086329.1"/>
    </source>
</evidence>
<keyword evidence="5" id="KW-0677">Repeat</keyword>
<dbReference type="EMBL" id="JBBNAF010000013">
    <property type="protein sequence ID" value="KAK9086329.1"/>
    <property type="molecule type" value="Genomic_DNA"/>
</dbReference>
<accession>A0AAP0E4B9</accession>
<evidence type="ECO:0000256" key="5">
    <source>
        <dbReference type="ARBA" id="ARBA00022737"/>
    </source>
</evidence>
<comment type="catalytic activity">
    <reaction evidence="1">
        <text>Catalyzes the rearrangement of -S-S- bonds in proteins.</text>
        <dbReference type="EC" id="5.3.4.1"/>
    </reaction>
</comment>
<dbReference type="PRINTS" id="PR00421">
    <property type="entry name" value="THIOREDOXIN"/>
</dbReference>
<protein>
    <recommendedName>
        <fullName evidence="3">protein disulfide-isomerase</fullName>
        <ecNumber evidence="3">5.3.4.1</ecNumber>
    </recommendedName>
</protein>
<evidence type="ECO:0000256" key="9">
    <source>
        <dbReference type="RuleBase" id="RU004208"/>
    </source>
</evidence>
<evidence type="ECO:0000256" key="3">
    <source>
        <dbReference type="ARBA" id="ARBA00012723"/>
    </source>
</evidence>
<evidence type="ECO:0000313" key="12">
    <source>
        <dbReference type="Proteomes" id="UP001420932"/>
    </source>
</evidence>
<evidence type="ECO:0000256" key="4">
    <source>
        <dbReference type="ARBA" id="ARBA00022729"/>
    </source>
</evidence>
<dbReference type="InterPro" id="IPR017937">
    <property type="entry name" value="Thioredoxin_CS"/>
</dbReference>
<evidence type="ECO:0000259" key="10">
    <source>
        <dbReference type="PROSITE" id="PS51352"/>
    </source>
</evidence>
<dbReference type="SUPFAM" id="SSF52833">
    <property type="entry name" value="Thioredoxin-like"/>
    <property type="match status" value="2"/>
</dbReference>
<dbReference type="SUPFAM" id="SSF47933">
    <property type="entry name" value="ERP29 C domain-like"/>
    <property type="match status" value="1"/>
</dbReference>
<feature type="domain" description="Thioredoxin" evidence="10">
    <location>
        <begin position="47"/>
        <end position="171"/>
    </location>
</feature>
<evidence type="ECO:0000256" key="7">
    <source>
        <dbReference type="ARBA" id="ARBA00023235"/>
    </source>
</evidence>
<dbReference type="GO" id="GO:0006457">
    <property type="term" value="P:protein folding"/>
    <property type="evidence" value="ECO:0007669"/>
    <property type="project" value="TreeGrafter"/>
</dbReference>
<dbReference type="InterPro" id="IPR036249">
    <property type="entry name" value="Thioredoxin-like_sf"/>
</dbReference>
<proteinExistence type="inferred from homology"/>
<dbReference type="PANTHER" id="PTHR45672:SF11">
    <property type="entry name" value="PROTEIN DISULFIDE-ISOMERASE C17H9.14C"/>
    <property type="match status" value="1"/>
</dbReference>
<dbReference type="PROSITE" id="PS00194">
    <property type="entry name" value="THIOREDOXIN_1"/>
    <property type="match status" value="1"/>
</dbReference>
<feature type="domain" description="Thioredoxin" evidence="10">
    <location>
        <begin position="172"/>
        <end position="297"/>
    </location>
</feature>
<dbReference type="Proteomes" id="UP001420932">
    <property type="component" value="Unassembled WGS sequence"/>
</dbReference>
<dbReference type="GO" id="GO:0003756">
    <property type="term" value="F:protein disulfide isomerase activity"/>
    <property type="evidence" value="ECO:0007669"/>
    <property type="project" value="UniProtKB-EC"/>
</dbReference>
<dbReference type="Pfam" id="PF07749">
    <property type="entry name" value="ERp29"/>
    <property type="match status" value="1"/>
</dbReference>
<dbReference type="NCBIfam" id="TIGR01126">
    <property type="entry name" value="pdi_dom"/>
    <property type="match status" value="2"/>
</dbReference>
<comment type="similarity">
    <text evidence="2 9">Belongs to the protein disulfide isomerase family.</text>
</comment>
<dbReference type="CDD" id="cd00238">
    <property type="entry name" value="ERp29c"/>
    <property type="match status" value="1"/>
</dbReference>
<dbReference type="PANTHER" id="PTHR45672">
    <property type="entry name" value="PROTEIN DISULFIDE-ISOMERASE C17H9.14C-RELATED"/>
    <property type="match status" value="1"/>
</dbReference>
<comment type="caution">
    <text evidence="11">The sequence shown here is derived from an EMBL/GenBank/DDBJ whole genome shotgun (WGS) entry which is preliminary data.</text>
</comment>
<dbReference type="InterPro" id="IPR051063">
    <property type="entry name" value="PDI"/>
</dbReference>
<keyword evidence="4" id="KW-0732">Signal</keyword>
<keyword evidence="12" id="KW-1185">Reference proteome</keyword>
<evidence type="ECO:0000256" key="6">
    <source>
        <dbReference type="ARBA" id="ARBA00023157"/>
    </source>
</evidence>
<dbReference type="Gene3D" id="1.20.1150.12">
    <property type="entry name" value="Endoplasmic reticulum resident protein 29, C-terminal domain"/>
    <property type="match status" value="1"/>
</dbReference>
<dbReference type="Pfam" id="PF00085">
    <property type="entry name" value="Thioredoxin"/>
    <property type="match status" value="2"/>
</dbReference>
<sequence>MTLTSKEIPPPLQNSLYKNQTKHKLTTVLQPSKNGKISDLVLLFRNPNPSSLFASYVFAAAADADVLVLTEDNFEKEVGQGRGALVEFYAPWSTSGDWCGHCKKLAPEYEKLGASFKKAKSVLIGKVDCDEHKGVCSKHGVTGYPTIQWFPKDSLEPKKYEGPRTAEALTEFVNNEGGTNVKLATIPSNVVVLTENNFDEVVLDKTKDVLVEFYAPWCGHCKNLAPIYEKVAAAYKFEEDVVIANLDADKYKDAAEKYGVSGYPTLKFFPKGNKAGEDYDGGRDLDDFVSFINEKCGTHRDGKGQLTSKAGVVEVLSDAVKELVTAADDGKKAALSKIEEEVAKLEGSAARYGKIYTKVAKSYAEKGSDYAKKEMERLNRMLEKSISAAKADEFTLKKNILSTFLYFRQTDTQKNICKGLVLASKNDFQFHCFERERAVDYSS</sequence>
<keyword evidence="8" id="KW-0676">Redox-active center</keyword>
<keyword evidence="6" id="KW-1015">Disulfide bond</keyword>
<evidence type="ECO:0000256" key="2">
    <source>
        <dbReference type="ARBA" id="ARBA00006347"/>
    </source>
</evidence>
<dbReference type="CDD" id="cd02998">
    <property type="entry name" value="PDI_a_ERp38"/>
    <property type="match status" value="2"/>
</dbReference>
<organism evidence="11 12">
    <name type="scientific">Stephania yunnanensis</name>
    <dbReference type="NCBI Taxonomy" id="152371"/>
    <lineage>
        <taxon>Eukaryota</taxon>
        <taxon>Viridiplantae</taxon>
        <taxon>Streptophyta</taxon>
        <taxon>Embryophyta</taxon>
        <taxon>Tracheophyta</taxon>
        <taxon>Spermatophyta</taxon>
        <taxon>Magnoliopsida</taxon>
        <taxon>Ranunculales</taxon>
        <taxon>Menispermaceae</taxon>
        <taxon>Menispermoideae</taxon>
        <taxon>Cissampelideae</taxon>
        <taxon>Stephania</taxon>
    </lineage>
</organism>